<comment type="pathway">
    <text evidence="1 9">Amino-acid biosynthesis; L-arginine biosynthesis; N(2)-acetyl-L-ornithine from L-glutamate: step 2/4.</text>
</comment>
<keyword evidence="4 9" id="KW-0808">Transferase</keyword>
<dbReference type="InterPro" id="IPR036393">
    <property type="entry name" value="AceGlu_kinase-like_sf"/>
</dbReference>
<dbReference type="CDD" id="cd04238">
    <property type="entry name" value="AAK_NAGK-like"/>
    <property type="match status" value="1"/>
</dbReference>
<dbReference type="EC" id="2.7.2.8" evidence="9"/>
<keyword evidence="6 9" id="KW-0418">Kinase</keyword>
<keyword evidence="9" id="KW-0963">Cytoplasm</keyword>
<dbReference type="GO" id="GO:0003991">
    <property type="term" value="F:acetylglutamate kinase activity"/>
    <property type="evidence" value="ECO:0007669"/>
    <property type="project" value="UniProtKB-EC"/>
</dbReference>
<organism evidence="11 12">
    <name type="scientific">Flavobacterium suzhouense</name>
    <dbReference type="NCBI Taxonomy" id="1529638"/>
    <lineage>
        <taxon>Bacteria</taxon>
        <taxon>Pseudomonadati</taxon>
        <taxon>Bacteroidota</taxon>
        <taxon>Flavobacteriia</taxon>
        <taxon>Flavobacteriales</taxon>
        <taxon>Flavobacteriaceae</taxon>
        <taxon>Flavobacterium</taxon>
    </lineage>
</organism>
<evidence type="ECO:0000256" key="9">
    <source>
        <dbReference type="HAMAP-Rule" id="MF_00082"/>
    </source>
</evidence>
<evidence type="ECO:0000256" key="7">
    <source>
        <dbReference type="ARBA" id="ARBA00022840"/>
    </source>
</evidence>
<dbReference type="SUPFAM" id="SSF53633">
    <property type="entry name" value="Carbamate kinase-like"/>
    <property type="match status" value="1"/>
</dbReference>
<dbReference type="Gene3D" id="3.40.1160.10">
    <property type="entry name" value="Acetylglutamate kinase-like"/>
    <property type="match status" value="1"/>
</dbReference>
<proteinExistence type="inferred from homology"/>
<keyword evidence="5 9" id="KW-0547">Nucleotide-binding</keyword>
<evidence type="ECO:0000256" key="8">
    <source>
        <dbReference type="ARBA" id="ARBA00048141"/>
    </source>
</evidence>
<dbReference type="Pfam" id="PF00696">
    <property type="entry name" value="AA_kinase"/>
    <property type="match status" value="1"/>
</dbReference>
<dbReference type="PANTHER" id="PTHR23342">
    <property type="entry name" value="N-ACETYLGLUTAMATE SYNTHASE"/>
    <property type="match status" value="1"/>
</dbReference>
<dbReference type="InterPro" id="IPR001048">
    <property type="entry name" value="Asp/Glu/Uridylate_kinase"/>
</dbReference>
<evidence type="ECO:0000256" key="3">
    <source>
        <dbReference type="ARBA" id="ARBA00022605"/>
    </source>
</evidence>
<dbReference type="InterPro" id="IPR004662">
    <property type="entry name" value="AcgluKinase_fam"/>
</dbReference>
<dbReference type="RefSeq" id="WP_379820123.1">
    <property type="nucleotide sequence ID" value="NZ_JBHUMD010000007.1"/>
</dbReference>
<evidence type="ECO:0000256" key="2">
    <source>
        <dbReference type="ARBA" id="ARBA00022571"/>
    </source>
</evidence>
<gene>
    <name evidence="9 11" type="primary">argB</name>
    <name evidence="11" type="ORF">ACFSR3_05765</name>
</gene>
<sequence>MKNKPQLTVVKIGGNVIDDATALDSFLKDFAAIKGAKILVHGGGKLATRTAESLGIKAVFHEGRRITDAPMLEIAVMTYAGWINKNIVAKLQALGENAMGFTGADGNLIRAKKRENTTIDFGLVGDVISVNTELLNALLIQDIAPVFCAVTHDGNGQLLNTNADTIASPLAVACTGYYDVKLLYCFEKKGVLLDINDEESVIKSLTFERYSELREQGAIHSGMLPKLENCFDALSKGVTQIGIGSPAMITGETHTLITL</sequence>
<dbReference type="PANTHER" id="PTHR23342:SF0">
    <property type="entry name" value="N-ACETYLGLUTAMATE SYNTHASE, MITOCHONDRIAL"/>
    <property type="match status" value="1"/>
</dbReference>
<evidence type="ECO:0000256" key="5">
    <source>
        <dbReference type="ARBA" id="ARBA00022741"/>
    </source>
</evidence>
<accession>A0ABW5NRJ1</accession>
<dbReference type="EMBL" id="JBHUMD010000007">
    <property type="protein sequence ID" value="MFD2601555.1"/>
    <property type="molecule type" value="Genomic_DNA"/>
</dbReference>
<comment type="similarity">
    <text evidence="9">Belongs to the acetylglutamate kinase family. ArgB subfamily.</text>
</comment>
<feature type="site" description="Transition state stabilizer" evidence="9">
    <location>
        <position position="11"/>
    </location>
</feature>
<dbReference type="NCBIfam" id="TIGR00761">
    <property type="entry name" value="argB"/>
    <property type="match status" value="1"/>
</dbReference>
<evidence type="ECO:0000313" key="12">
    <source>
        <dbReference type="Proteomes" id="UP001597480"/>
    </source>
</evidence>
<evidence type="ECO:0000256" key="4">
    <source>
        <dbReference type="ARBA" id="ARBA00022679"/>
    </source>
</evidence>
<keyword evidence="12" id="KW-1185">Reference proteome</keyword>
<dbReference type="InterPro" id="IPR037528">
    <property type="entry name" value="ArgB"/>
</dbReference>
<feature type="binding site" evidence="9">
    <location>
        <position position="160"/>
    </location>
    <ligand>
        <name>substrate</name>
    </ligand>
</feature>
<dbReference type="PIRSF" id="PIRSF000728">
    <property type="entry name" value="NAGK"/>
    <property type="match status" value="1"/>
</dbReference>
<name>A0ABW5NRJ1_9FLAO</name>
<comment type="catalytic activity">
    <reaction evidence="8 9">
        <text>N-acetyl-L-glutamate + ATP = N-acetyl-L-glutamyl 5-phosphate + ADP</text>
        <dbReference type="Rhea" id="RHEA:14629"/>
        <dbReference type="ChEBI" id="CHEBI:30616"/>
        <dbReference type="ChEBI" id="CHEBI:44337"/>
        <dbReference type="ChEBI" id="CHEBI:57936"/>
        <dbReference type="ChEBI" id="CHEBI:456216"/>
        <dbReference type="EC" id="2.7.2.8"/>
    </reaction>
</comment>
<comment type="function">
    <text evidence="9">Catalyzes the ATP-dependent phosphorylation of N-acetyl-L-glutamate.</text>
</comment>
<evidence type="ECO:0000256" key="1">
    <source>
        <dbReference type="ARBA" id="ARBA00004828"/>
    </source>
</evidence>
<feature type="binding site" evidence="9">
    <location>
        <position position="65"/>
    </location>
    <ligand>
        <name>substrate</name>
    </ligand>
</feature>
<comment type="caution">
    <text evidence="11">The sequence shown here is derived from an EMBL/GenBank/DDBJ whole genome shotgun (WGS) entry which is preliminary data.</text>
</comment>
<dbReference type="Proteomes" id="UP001597480">
    <property type="component" value="Unassembled WGS sequence"/>
</dbReference>
<keyword evidence="2 9" id="KW-0055">Arginine biosynthesis</keyword>
<evidence type="ECO:0000259" key="10">
    <source>
        <dbReference type="Pfam" id="PF00696"/>
    </source>
</evidence>
<comment type="subcellular location">
    <subcellularLocation>
        <location evidence="9">Cytoplasm</location>
    </subcellularLocation>
</comment>
<evidence type="ECO:0000256" key="6">
    <source>
        <dbReference type="ARBA" id="ARBA00022777"/>
    </source>
</evidence>
<keyword evidence="3 9" id="KW-0028">Amino-acid biosynthesis</keyword>
<feature type="binding site" evidence="9">
    <location>
        <begin position="43"/>
        <end position="44"/>
    </location>
    <ligand>
        <name>substrate</name>
    </ligand>
</feature>
<evidence type="ECO:0000313" key="11">
    <source>
        <dbReference type="EMBL" id="MFD2601555.1"/>
    </source>
</evidence>
<feature type="domain" description="Aspartate/glutamate/uridylate kinase" evidence="10">
    <location>
        <begin position="7"/>
        <end position="243"/>
    </location>
</feature>
<feature type="site" description="Transition state stabilizer" evidence="9">
    <location>
        <position position="226"/>
    </location>
</feature>
<reference evidence="12" key="1">
    <citation type="journal article" date="2019" name="Int. J. Syst. Evol. Microbiol.">
        <title>The Global Catalogue of Microorganisms (GCM) 10K type strain sequencing project: providing services to taxonomists for standard genome sequencing and annotation.</title>
        <authorList>
            <consortium name="The Broad Institute Genomics Platform"/>
            <consortium name="The Broad Institute Genome Sequencing Center for Infectious Disease"/>
            <person name="Wu L."/>
            <person name="Ma J."/>
        </authorList>
    </citation>
    <scope>NUCLEOTIDE SEQUENCE [LARGE SCALE GENOMIC DNA]</scope>
    <source>
        <strain evidence="12">KCTC 42107</strain>
    </source>
</reference>
<protein>
    <recommendedName>
        <fullName evidence="9">Acetylglutamate kinase</fullName>
        <ecNumber evidence="9">2.7.2.8</ecNumber>
    </recommendedName>
    <alternativeName>
        <fullName evidence="9">N-acetyl-L-glutamate 5-phosphotransferase</fullName>
    </alternativeName>
    <alternativeName>
        <fullName evidence="9">NAG kinase</fullName>
        <shortName evidence="9">NAGK</shortName>
    </alternativeName>
</protein>
<keyword evidence="7 9" id="KW-0067">ATP-binding</keyword>
<dbReference type="HAMAP" id="MF_00082">
    <property type="entry name" value="ArgB"/>
    <property type="match status" value="1"/>
</dbReference>